<dbReference type="SUPFAM" id="SSF74924">
    <property type="entry name" value="Cap-Gly domain"/>
    <property type="match status" value="1"/>
</dbReference>
<dbReference type="GO" id="GO:0031122">
    <property type="term" value="P:cytoplasmic microtubule organization"/>
    <property type="evidence" value="ECO:0007669"/>
    <property type="project" value="EnsemblFungi"/>
</dbReference>
<dbReference type="HOGENOM" id="CLU_2723323_0_0_1"/>
<reference evidence="3" key="3">
    <citation type="submission" date="2018-07" db="EMBL/GenBank/DDBJ databases">
        <authorList>
            <person name="Quirk P.G."/>
            <person name="Krulwich T.A."/>
        </authorList>
    </citation>
    <scope>NUCLEOTIDE SEQUENCE</scope>
    <source>
        <strain evidence="3">96224</strain>
    </source>
</reference>
<evidence type="ECO:0000259" key="1">
    <source>
        <dbReference type="PROSITE" id="PS50245"/>
    </source>
</evidence>
<dbReference type="SMART" id="SM01052">
    <property type="entry name" value="CAP_GLY"/>
    <property type="match status" value="1"/>
</dbReference>
<accession>A0A061HGK2</accession>
<dbReference type="InterPro" id="IPR036859">
    <property type="entry name" value="CAP-Gly_dom_sf"/>
</dbReference>
<reference evidence="4" key="1">
    <citation type="journal article" date="2013" name="Nat. Genet.">
        <title>The wheat powdery mildew genome shows the unique evolution of an obligate biotroph.</title>
        <authorList>
            <person name="Wicker T."/>
            <person name="Oberhaensli S."/>
            <person name="Parlange F."/>
            <person name="Buchmann J.P."/>
            <person name="Shatalina M."/>
            <person name="Roffler S."/>
            <person name="Ben-David R."/>
            <person name="Dolezel J."/>
            <person name="Simkova H."/>
            <person name="Schulze-Lefert P."/>
            <person name="Spanu P.D."/>
            <person name="Bruggmann R."/>
            <person name="Amselem J."/>
            <person name="Quesneville H."/>
            <person name="Ver Loren van Themaat E."/>
            <person name="Paape T."/>
            <person name="Shimizu K.K."/>
            <person name="Keller B."/>
        </authorList>
    </citation>
    <scope>NUCLEOTIDE SEQUENCE [LARGE SCALE GENOMIC DNA]</scope>
    <source>
        <strain evidence="4">96224</strain>
    </source>
</reference>
<gene>
    <name evidence="2" type="ORF">BGT96224_3013B</name>
    <name evidence="3" type="ORF">BGT96224V2_LOCUS3868</name>
</gene>
<dbReference type="EMBL" id="UIGY01000094">
    <property type="protein sequence ID" value="SUZ10715.1"/>
    <property type="molecule type" value="Genomic_DNA"/>
</dbReference>
<evidence type="ECO:0000313" key="2">
    <source>
        <dbReference type="EMBL" id="EPQ64447.1"/>
    </source>
</evidence>
<name>A0A061HGK2_BLUGR</name>
<dbReference type="OrthoDB" id="5295208at2759"/>
<dbReference type="GO" id="GO:0005737">
    <property type="term" value="C:cytoplasm"/>
    <property type="evidence" value="ECO:0007669"/>
    <property type="project" value="EnsemblFungi"/>
</dbReference>
<feature type="domain" description="CAP-Gly" evidence="1">
    <location>
        <begin position="7"/>
        <end position="51"/>
    </location>
</feature>
<dbReference type="EMBL" id="KE375062">
    <property type="protein sequence ID" value="EPQ64447.1"/>
    <property type="molecule type" value="Genomic_DNA"/>
</dbReference>
<dbReference type="Pfam" id="PF01302">
    <property type="entry name" value="CAP_GLY"/>
    <property type="match status" value="1"/>
</dbReference>
<dbReference type="PROSITE" id="PS50245">
    <property type="entry name" value="CAP_GLY_2"/>
    <property type="match status" value="1"/>
</dbReference>
<reference evidence="2" key="2">
    <citation type="submission" date="2013-01" db="EMBL/GenBank/DDBJ databases">
        <title>The wheat powdery mildew genome reveals unique evolution of an obligate biotroph.</title>
        <authorList>
            <person name="Oberhaensli S."/>
            <person name="Wicker T."/>
            <person name="Keller B."/>
        </authorList>
    </citation>
    <scope>NUCLEOTIDE SEQUENCE</scope>
    <source>
        <strain evidence="2">96224</strain>
    </source>
</reference>
<proteinExistence type="predicted"/>
<evidence type="ECO:0000313" key="3">
    <source>
        <dbReference type="EMBL" id="SUZ10715.1"/>
    </source>
</evidence>
<dbReference type="Proteomes" id="UP000053110">
    <property type="component" value="Unassembled WGS sequence"/>
</dbReference>
<dbReference type="InterPro" id="IPR000938">
    <property type="entry name" value="CAP-Gly_domain"/>
</dbReference>
<evidence type="ECO:0000313" key="4">
    <source>
        <dbReference type="Proteomes" id="UP000053110"/>
    </source>
</evidence>
<dbReference type="AlphaFoldDB" id="A0A061HGK2"/>
<protein>
    <submittedName>
        <fullName evidence="3">Bgt-3013-2</fullName>
    </submittedName>
</protein>
<organism evidence="3">
    <name type="scientific">Blumeria graminis f. sp. tritici 96224</name>
    <dbReference type="NCBI Taxonomy" id="1268274"/>
    <lineage>
        <taxon>Eukaryota</taxon>
        <taxon>Fungi</taxon>
        <taxon>Dikarya</taxon>
        <taxon>Ascomycota</taxon>
        <taxon>Pezizomycotina</taxon>
        <taxon>Leotiomycetes</taxon>
        <taxon>Erysiphales</taxon>
        <taxon>Erysiphaceae</taxon>
        <taxon>Blumeria</taxon>
    </lineage>
</organism>
<dbReference type="Gene3D" id="2.30.30.190">
    <property type="entry name" value="CAP Gly-rich-like domain"/>
    <property type="match status" value="1"/>
</dbReference>
<sequence>MYIGEVDEIPGGGGKWIGIQLDEPIGRNDGSLGGKRYWGKDGDLKSGVFVRPQKVEVGQFPVLNDIFDEDMEEI</sequence>